<comment type="cofactor">
    <cofactor evidence="8">
        <name>Zn(2+)</name>
        <dbReference type="ChEBI" id="CHEBI:29105"/>
    </cofactor>
    <text evidence="8">Binds 1 zinc ion.</text>
</comment>
<comment type="function">
    <text evidence="8">Negatively regulates transcription of bacterial ribonucleotide reductase nrd genes and operons by binding to NrdR-boxes.</text>
</comment>
<keyword evidence="1 8" id="KW-0678">Repressor</keyword>
<accession>A0A0R1M523</accession>
<protein>
    <recommendedName>
        <fullName evidence="8">Transcriptional repressor NrdR</fullName>
    </recommendedName>
</protein>
<organism evidence="10 11">
    <name type="scientific">Liquorilactobacillus capillatus DSM 19910</name>
    <dbReference type="NCBI Taxonomy" id="1423731"/>
    <lineage>
        <taxon>Bacteria</taxon>
        <taxon>Bacillati</taxon>
        <taxon>Bacillota</taxon>
        <taxon>Bacilli</taxon>
        <taxon>Lactobacillales</taxon>
        <taxon>Lactobacillaceae</taxon>
        <taxon>Liquorilactobacillus</taxon>
    </lineage>
</organism>
<feature type="domain" description="ATP-cone" evidence="9">
    <location>
        <begin position="52"/>
        <end position="142"/>
    </location>
</feature>
<feature type="zinc finger region" evidence="8">
    <location>
        <begin position="6"/>
        <end position="37"/>
    </location>
</feature>
<dbReference type="EMBL" id="AZEF01000006">
    <property type="protein sequence ID" value="KRL03199.1"/>
    <property type="molecule type" value="Genomic_DNA"/>
</dbReference>
<proteinExistence type="inferred from homology"/>
<evidence type="ECO:0000259" key="9">
    <source>
        <dbReference type="PROSITE" id="PS51161"/>
    </source>
</evidence>
<comment type="caution">
    <text evidence="10">The sequence shown here is derived from an EMBL/GenBank/DDBJ whole genome shotgun (WGS) entry which is preliminary data.</text>
</comment>
<dbReference type="GO" id="GO:0008270">
    <property type="term" value="F:zinc ion binding"/>
    <property type="evidence" value="ECO:0007669"/>
    <property type="project" value="UniProtKB-UniRule"/>
</dbReference>
<dbReference type="Proteomes" id="UP000051621">
    <property type="component" value="Unassembled WGS sequence"/>
</dbReference>
<evidence type="ECO:0000313" key="10">
    <source>
        <dbReference type="EMBL" id="KRL03199.1"/>
    </source>
</evidence>
<dbReference type="InterPro" id="IPR055173">
    <property type="entry name" value="NrdR-like_N"/>
</dbReference>
<comment type="similarity">
    <text evidence="8">Belongs to the NrdR family.</text>
</comment>
<evidence type="ECO:0000256" key="6">
    <source>
        <dbReference type="ARBA" id="ARBA00023125"/>
    </source>
</evidence>
<dbReference type="InterPro" id="IPR003796">
    <property type="entry name" value="RNR_NrdR-like"/>
</dbReference>
<keyword evidence="6 8" id="KW-0238">DNA-binding</keyword>
<dbReference type="GO" id="GO:0005524">
    <property type="term" value="F:ATP binding"/>
    <property type="evidence" value="ECO:0007669"/>
    <property type="project" value="UniProtKB-UniRule"/>
</dbReference>
<keyword evidence="11" id="KW-1185">Reference proteome</keyword>
<dbReference type="PROSITE" id="PS51161">
    <property type="entry name" value="ATP_CONE"/>
    <property type="match status" value="1"/>
</dbReference>
<dbReference type="AlphaFoldDB" id="A0A0R1M523"/>
<evidence type="ECO:0000256" key="5">
    <source>
        <dbReference type="ARBA" id="ARBA00023015"/>
    </source>
</evidence>
<evidence type="ECO:0000256" key="1">
    <source>
        <dbReference type="ARBA" id="ARBA00022491"/>
    </source>
</evidence>
<dbReference type="Pfam" id="PF03477">
    <property type="entry name" value="ATP-cone"/>
    <property type="match status" value="1"/>
</dbReference>
<dbReference type="NCBIfam" id="TIGR00244">
    <property type="entry name" value="transcriptional regulator NrdR"/>
    <property type="match status" value="1"/>
</dbReference>
<keyword evidence="4 8" id="KW-0067">ATP-binding</keyword>
<evidence type="ECO:0000256" key="7">
    <source>
        <dbReference type="ARBA" id="ARBA00023163"/>
    </source>
</evidence>
<dbReference type="GO" id="GO:0045892">
    <property type="term" value="P:negative regulation of DNA-templated transcription"/>
    <property type="evidence" value="ECO:0007669"/>
    <property type="project" value="UniProtKB-UniRule"/>
</dbReference>
<keyword evidence="5 8" id="KW-0805">Transcription regulation</keyword>
<dbReference type="Pfam" id="PF22811">
    <property type="entry name" value="Zn_ribbon_NrdR"/>
    <property type="match status" value="1"/>
</dbReference>
<reference evidence="10 11" key="1">
    <citation type="journal article" date="2015" name="Genome Announc.">
        <title>Expanding the biotechnology potential of lactobacilli through comparative genomics of 213 strains and associated genera.</title>
        <authorList>
            <person name="Sun Z."/>
            <person name="Harris H.M."/>
            <person name="McCann A."/>
            <person name="Guo C."/>
            <person name="Argimon S."/>
            <person name="Zhang W."/>
            <person name="Yang X."/>
            <person name="Jeffery I.B."/>
            <person name="Cooney J.C."/>
            <person name="Kagawa T.F."/>
            <person name="Liu W."/>
            <person name="Song Y."/>
            <person name="Salvetti E."/>
            <person name="Wrobel A."/>
            <person name="Rasinkangas P."/>
            <person name="Parkhill J."/>
            <person name="Rea M.C."/>
            <person name="O'Sullivan O."/>
            <person name="Ritari J."/>
            <person name="Douillard F.P."/>
            <person name="Paul Ross R."/>
            <person name="Yang R."/>
            <person name="Briner A.E."/>
            <person name="Felis G.E."/>
            <person name="de Vos W.M."/>
            <person name="Barrangou R."/>
            <person name="Klaenhammer T.R."/>
            <person name="Caufield P.W."/>
            <person name="Cui Y."/>
            <person name="Zhang H."/>
            <person name="O'Toole P.W."/>
        </authorList>
    </citation>
    <scope>NUCLEOTIDE SEQUENCE [LARGE SCALE GENOMIC DNA]</scope>
    <source>
        <strain evidence="10 11">DSM 19910</strain>
    </source>
</reference>
<keyword evidence="8" id="KW-0863">Zinc-finger</keyword>
<keyword evidence="7 8" id="KW-0804">Transcription</keyword>
<name>A0A0R1M523_9LACO</name>
<dbReference type="STRING" id="1423731.FC81_GL000201"/>
<evidence type="ECO:0000256" key="4">
    <source>
        <dbReference type="ARBA" id="ARBA00022840"/>
    </source>
</evidence>
<evidence type="ECO:0000256" key="8">
    <source>
        <dbReference type="HAMAP-Rule" id="MF_00440"/>
    </source>
</evidence>
<gene>
    <name evidence="8" type="primary">nrdR</name>
    <name evidence="10" type="ORF">FC81_GL000201</name>
</gene>
<keyword evidence="8" id="KW-0479">Metal-binding</keyword>
<sequence length="172" mass="19961">MKDMRCPHCHHNGSRVVDSRPADDGHVIRRRRECEACGFRFTTFERVEATPLLVIKKNGTREEFNREKILRGVIRSAEKRPVGMDEITRIVDEVENKVRSLGENEVSSQLVGEYVMGLLADVDEIAYIRFASVYRQFKDMSVFLKELQEIMARDKKNKNNTDNKKNSEKGKK</sequence>
<dbReference type="PATRIC" id="fig|1423731.3.peg.206"/>
<dbReference type="HAMAP" id="MF_00440">
    <property type="entry name" value="NrdR"/>
    <property type="match status" value="1"/>
</dbReference>
<evidence type="ECO:0000313" key="11">
    <source>
        <dbReference type="Proteomes" id="UP000051621"/>
    </source>
</evidence>
<dbReference type="InterPro" id="IPR005144">
    <property type="entry name" value="ATP-cone_dom"/>
</dbReference>
<evidence type="ECO:0000256" key="3">
    <source>
        <dbReference type="ARBA" id="ARBA00022833"/>
    </source>
</evidence>
<keyword evidence="3 8" id="KW-0862">Zinc</keyword>
<keyword evidence="2 8" id="KW-0547">Nucleotide-binding</keyword>
<dbReference type="PANTHER" id="PTHR30455">
    <property type="entry name" value="TRANSCRIPTIONAL REPRESSOR NRDR"/>
    <property type="match status" value="1"/>
</dbReference>
<dbReference type="PANTHER" id="PTHR30455:SF2">
    <property type="entry name" value="TRANSCRIPTIONAL REPRESSOR NRDR"/>
    <property type="match status" value="1"/>
</dbReference>
<evidence type="ECO:0000256" key="2">
    <source>
        <dbReference type="ARBA" id="ARBA00022741"/>
    </source>
</evidence>
<dbReference type="GO" id="GO:0003677">
    <property type="term" value="F:DNA binding"/>
    <property type="evidence" value="ECO:0007669"/>
    <property type="project" value="UniProtKB-KW"/>
</dbReference>